<reference evidence="7" key="1">
    <citation type="journal article" date="2013" name="Genetics">
        <title>The draft genome and transcriptome of Panagrellus redivivus are shaped by the harsh demands of a free-living lifestyle.</title>
        <authorList>
            <person name="Srinivasan J."/>
            <person name="Dillman A.R."/>
            <person name="Macchietto M.G."/>
            <person name="Heikkinen L."/>
            <person name="Lakso M."/>
            <person name="Fracchia K.M."/>
            <person name="Antoshechkin I."/>
            <person name="Mortazavi A."/>
            <person name="Wong G."/>
            <person name="Sternberg P.W."/>
        </authorList>
    </citation>
    <scope>NUCLEOTIDE SEQUENCE [LARGE SCALE GENOMIC DNA]</scope>
    <source>
        <strain evidence="7">MT8872</strain>
    </source>
</reference>
<feature type="domain" description="HAP1 N-terminal" evidence="6">
    <location>
        <begin position="92"/>
        <end position="353"/>
    </location>
</feature>
<feature type="region of interest" description="Disordered" evidence="5">
    <location>
        <begin position="492"/>
        <end position="515"/>
    </location>
</feature>
<keyword evidence="2 4" id="KW-0175">Coiled coil</keyword>
<evidence type="ECO:0000256" key="1">
    <source>
        <dbReference type="ARBA" id="ARBA00004173"/>
    </source>
</evidence>
<dbReference type="GO" id="GO:0005739">
    <property type="term" value="C:mitochondrion"/>
    <property type="evidence" value="ECO:0007669"/>
    <property type="project" value="UniProtKB-SubCell"/>
</dbReference>
<dbReference type="PANTHER" id="PTHR15751:SF12">
    <property type="entry name" value="TRAFFICKING KINESIN-BINDING PROTEIN MILT"/>
    <property type="match status" value="1"/>
</dbReference>
<proteinExistence type="predicted"/>
<dbReference type="GO" id="GO:0047496">
    <property type="term" value="P:vesicle transport along microtubule"/>
    <property type="evidence" value="ECO:0007669"/>
    <property type="project" value="TreeGrafter"/>
</dbReference>
<comment type="subcellular location">
    <subcellularLocation>
        <location evidence="1">Mitochondrion</location>
    </subcellularLocation>
</comment>
<dbReference type="InterPro" id="IPR051946">
    <property type="entry name" value="Intracell_Traff-Reg"/>
</dbReference>
<feature type="coiled-coil region" evidence="4">
    <location>
        <begin position="146"/>
        <end position="173"/>
    </location>
</feature>
<dbReference type="PANTHER" id="PTHR15751">
    <property type="entry name" value="TRAFFICKING KINESIN-BINDING PROTEIN"/>
    <property type="match status" value="1"/>
</dbReference>
<dbReference type="InterPro" id="IPR006933">
    <property type="entry name" value="HAP1_N"/>
</dbReference>
<dbReference type="GO" id="GO:0048311">
    <property type="term" value="P:mitochondrion distribution"/>
    <property type="evidence" value="ECO:0007669"/>
    <property type="project" value="TreeGrafter"/>
</dbReference>
<dbReference type="Pfam" id="PF04849">
    <property type="entry name" value="HAP1_N"/>
    <property type="match status" value="1"/>
</dbReference>
<evidence type="ECO:0000256" key="2">
    <source>
        <dbReference type="ARBA" id="ARBA00023054"/>
    </source>
</evidence>
<accession>A0A7E4USN7</accession>
<dbReference type="SMART" id="SM01424">
    <property type="entry name" value="HAP1_N"/>
    <property type="match status" value="1"/>
</dbReference>
<dbReference type="GO" id="GO:0017022">
    <property type="term" value="F:myosin binding"/>
    <property type="evidence" value="ECO:0007669"/>
    <property type="project" value="TreeGrafter"/>
</dbReference>
<evidence type="ECO:0000313" key="8">
    <source>
        <dbReference type="WBParaSite" id="Pan_g12068.t2"/>
    </source>
</evidence>
<name>A0A7E4USN7_PANRE</name>
<dbReference type="GO" id="GO:0031410">
    <property type="term" value="C:cytoplasmic vesicle"/>
    <property type="evidence" value="ECO:0007669"/>
    <property type="project" value="TreeGrafter"/>
</dbReference>
<feature type="compositionally biased region" description="Low complexity" evidence="5">
    <location>
        <begin position="555"/>
        <end position="580"/>
    </location>
</feature>
<feature type="coiled-coil region" evidence="4">
    <location>
        <begin position="210"/>
        <end position="276"/>
    </location>
</feature>
<feature type="coiled-coil region" evidence="4">
    <location>
        <begin position="312"/>
        <end position="353"/>
    </location>
</feature>
<sequence>MVATTSVTKTQTREAICLRPWSTSNSNALKVTGCRASARVDCLIVSLKSVRLNLLFLLLYHQKRLVRKQLSARRHRPPWSMRSDDDNPPPGGTGSPVDDTVTLAGSEYSSYAGFVADACRNSDDARRVTRLIEEKEKDLELAAKIGKSLLEQNKELRDRNDFLEDSLNSSNDTITQLKHQLQQHSNLLNSVCSLGEDFYDDGPDGGNRTVSSLQKRVKQLENENSTLKTEATSLRDFVCDVESQNQDRIDGYLKQLEAANIRIHGLQSKIAEKSTECTTQATEITRLVKEINTCKSSHKTLREASIDLHSQLSTALNAHDQLRGEVQHLQEAYTEVRGRLQAAEEELGAYRLRALPHRTGSSDSLFDSLASELEANDSGFYNTPMLSARTIDSFSVQSSSDFYSPGGSDAIEDGATSDYDVPSKALIHTVRRVRKKQREASPSLADELAMPVTSAATGTVEALNPAAKPLEAIKELQTPLSEAGGSLLAIREPEESDPEDPEGCRLTASTSDAVRETSVTTVIETSPVPAAPVKTFRDSSCSPIPGLMVDWVSPVASSSPRESPAASPLAHSSSSNASSSWNEDAIEDIEDEVEITPRAEVTVMVSELPEQPSPIHKSGSNESLIRYNGPKLGEPGKPGTRDLEYSLKKMDLRKQIERDYQRFRAARGLPPAVEGFFSAAPLPRPPPPRVLGPLSAQLAYLSSSPEKAPAMSILSRPYPSAPKTLALNRHSVPKAIGIGVAIEPGTAEGIVQRVDVTVSDNGNTSRSAESTPAHRGLRRVRTLGTDSSSGLLSALGLNALITNDDDEPALSRRSILRSTMFFGPFKADRELSPPFGVPSPSHHESLELF</sequence>
<dbReference type="Gene3D" id="1.10.287.1490">
    <property type="match status" value="1"/>
</dbReference>
<dbReference type="GO" id="GO:0006605">
    <property type="term" value="P:protein targeting"/>
    <property type="evidence" value="ECO:0007669"/>
    <property type="project" value="TreeGrafter"/>
</dbReference>
<dbReference type="AlphaFoldDB" id="A0A7E4USN7"/>
<feature type="region of interest" description="Disordered" evidence="5">
    <location>
        <begin position="71"/>
        <end position="99"/>
    </location>
</feature>
<dbReference type="WBParaSite" id="Pan_g12068.t2">
    <property type="protein sequence ID" value="Pan_g12068.t2"/>
    <property type="gene ID" value="Pan_g12068"/>
</dbReference>
<reference evidence="8" key="2">
    <citation type="submission" date="2020-10" db="UniProtKB">
        <authorList>
            <consortium name="WormBaseParasite"/>
        </authorList>
    </citation>
    <scope>IDENTIFICATION</scope>
</reference>
<dbReference type="Proteomes" id="UP000492821">
    <property type="component" value="Unassembled WGS sequence"/>
</dbReference>
<organism evidence="7 8">
    <name type="scientific">Panagrellus redivivus</name>
    <name type="common">Microworm</name>
    <dbReference type="NCBI Taxonomy" id="6233"/>
    <lineage>
        <taxon>Eukaryota</taxon>
        <taxon>Metazoa</taxon>
        <taxon>Ecdysozoa</taxon>
        <taxon>Nematoda</taxon>
        <taxon>Chromadorea</taxon>
        <taxon>Rhabditida</taxon>
        <taxon>Tylenchina</taxon>
        <taxon>Panagrolaimomorpha</taxon>
        <taxon>Panagrolaimoidea</taxon>
        <taxon>Panagrolaimidae</taxon>
        <taxon>Panagrellus</taxon>
    </lineage>
</organism>
<feature type="region of interest" description="Disordered" evidence="5">
    <location>
        <begin position="555"/>
        <end position="582"/>
    </location>
</feature>
<evidence type="ECO:0000313" key="7">
    <source>
        <dbReference type="Proteomes" id="UP000492821"/>
    </source>
</evidence>
<keyword evidence="7" id="KW-1185">Reference proteome</keyword>
<evidence type="ECO:0000256" key="5">
    <source>
        <dbReference type="SAM" id="MobiDB-lite"/>
    </source>
</evidence>
<evidence type="ECO:0000256" key="3">
    <source>
        <dbReference type="ARBA" id="ARBA00023128"/>
    </source>
</evidence>
<feature type="region of interest" description="Disordered" evidence="5">
    <location>
        <begin position="609"/>
        <end position="641"/>
    </location>
</feature>
<evidence type="ECO:0000256" key="4">
    <source>
        <dbReference type="SAM" id="Coils"/>
    </source>
</evidence>
<keyword evidence="3" id="KW-0496">Mitochondrion</keyword>
<protein>
    <submittedName>
        <fullName evidence="8">HAP1 N-terminal domain-containing protein</fullName>
    </submittedName>
</protein>
<evidence type="ECO:0000259" key="6">
    <source>
        <dbReference type="SMART" id="SM01424"/>
    </source>
</evidence>